<sequence>MRLAAVYIEDHEYIFKEPQTINFGGQYFYEFENVDNNIIVRRTLNEKFIIDFFNLTELQSKVTNLNAIVGQNGAGKSTLLDVIRSEFIEHKYALPQSNSLFLVEIDGKHPLILRNDFKKVFLHETTPQNTYQIELKKGVTKKSQTIFYSPHYDYKYNPNFDDVDNHDISFDKIVEEDLKEFREKDTNENGRPYSASQELLFKNSIRQITFLSSDLVRKQIFNDLFELQGHYEPILHFRGYNIREKDWNTPYQLRPILKTIEEKAEKESSEWHVYRDKGATEPQVYQYILKRNVIKCILSLLNRQMERRNSFLQEGFFPYDELKEQIETASAYDTLLLFVKHSGIKLKATKPQSIFSEGVIRIFLEKIYAAIEKADKEDSVSNTTLQTSTEDAIEILKLQRQFLNELNSYYAKFYKNKDELTIEEREKIEEFINYRPFKRRMSSGEGALLNFYSRIYNFLNTNLKELKYRKLSNHYIMLLDEADLTFHITWKKKYVKALLSTLPYFFDELENKPTLEIIFTTHDPITLSDLPNANVIYIERLDYNSPSKILDFNNKRRPLKTFGANISDLIADSFFIEDSLIGNFAFDKIQETIKWLNSKGNFESKIYYKTVIKLIDEPIIQRKLAEMYDDKTKDNFQADVIDEQIKKLQELRKRLGK</sequence>
<keyword evidence="2" id="KW-1185">Reference proteome</keyword>
<name>A0A074KX87_9BACT</name>
<dbReference type="RefSeq" id="WP_035077885.1">
    <property type="nucleotide sequence ID" value="NZ_JMIH01000026.1"/>
</dbReference>
<evidence type="ECO:0008006" key="3">
    <source>
        <dbReference type="Google" id="ProtNLM"/>
    </source>
</evidence>
<protein>
    <recommendedName>
        <fullName evidence="3">ATPase AAA-type core domain-containing protein</fullName>
    </recommendedName>
</protein>
<reference evidence="1 2" key="1">
    <citation type="submission" date="2014-04" db="EMBL/GenBank/DDBJ databases">
        <title>Characterization and application of a salt tolerant electro-active bacterium.</title>
        <authorList>
            <person name="Yang L."/>
            <person name="Wei S."/>
            <person name="Tay Q.X.M."/>
        </authorList>
    </citation>
    <scope>NUCLEOTIDE SEQUENCE [LARGE SCALE GENOMIC DNA]</scope>
    <source>
        <strain evidence="1 2">LY1</strain>
    </source>
</reference>
<accession>A0A074KX87</accession>
<dbReference type="Gene3D" id="3.40.50.300">
    <property type="entry name" value="P-loop containing nucleotide triphosphate hydrolases"/>
    <property type="match status" value="2"/>
</dbReference>
<evidence type="ECO:0000313" key="1">
    <source>
        <dbReference type="EMBL" id="KEO72223.1"/>
    </source>
</evidence>
<dbReference type="STRING" id="1048983.EL17_18660"/>
<proteinExistence type="predicted"/>
<comment type="caution">
    <text evidence="1">The sequence shown here is derived from an EMBL/GenBank/DDBJ whole genome shotgun (WGS) entry which is preliminary data.</text>
</comment>
<gene>
    <name evidence="1" type="ORF">EL17_18660</name>
</gene>
<dbReference type="SUPFAM" id="SSF52540">
    <property type="entry name" value="P-loop containing nucleoside triphosphate hydrolases"/>
    <property type="match status" value="1"/>
</dbReference>
<dbReference type="EMBL" id="JMIH01000026">
    <property type="protein sequence ID" value="KEO72223.1"/>
    <property type="molecule type" value="Genomic_DNA"/>
</dbReference>
<dbReference type="InterPro" id="IPR027417">
    <property type="entry name" value="P-loop_NTPase"/>
</dbReference>
<dbReference type="eggNOG" id="COG3950">
    <property type="taxonomic scope" value="Bacteria"/>
</dbReference>
<organism evidence="1 2">
    <name type="scientific">Anditalea andensis</name>
    <dbReference type="NCBI Taxonomy" id="1048983"/>
    <lineage>
        <taxon>Bacteria</taxon>
        <taxon>Pseudomonadati</taxon>
        <taxon>Bacteroidota</taxon>
        <taxon>Cytophagia</taxon>
        <taxon>Cytophagales</taxon>
        <taxon>Cytophagaceae</taxon>
        <taxon>Anditalea</taxon>
    </lineage>
</organism>
<dbReference type="AlphaFoldDB" id="A0A074KX87"/>
<dbReference type="GO" id="GO:0006302">
    <property type="term" value="P:double-strand break repair"/>
    <property type="evidence" value="ECO:0007669"/>
    <property type="project" value="TreeGrafter"/>
</dbReference>
<dbReference type="PANTHER" id="PTHR32182:SF22">
    <property type="entry name" value="ATP-DEPENDENT ENDONUCLEASE, OLD FAMILY-RELATED"/>
    <property type="match status" value="1"/>
</dbReference>
<dbReference type="GO" id="GO:0000731">
    <property type="term" value="P:DNA synthesis involved in DNA repair"/>
    <property type="evidence" value="ECO:0007669"/>
    <property type="project" value="TreeGrafter"/>
</dbReference>
<dbReference type="PANTHER" id="PTHR32182">
    <property type="entry name" value="DNA REPLICATION AND REPAIR PROTEIN RECF"/>
    <property type="match status" value="1"/>
</dbReference>
<dbReference type="Proteomes" id="UP000027821">
    <property type="component" value="Unassembled WGS sequence"/>
</dbReference>
<dbReference type="OrthoDB" id="9815944at2"/>
<evidence type="ECO:0000313" key="2">
    <source>
        <dbReference type="Proteomes" id="UP000027821"/>
    </source>
</evidence>